<keyword evidence="2" id="KW-0548">Nucleotidyltransferase</keyword>
<reference evidence="2" key="2">
    <citation type="journal article" date="2021" name="PeerJ">
        <title>Extensive microbial diversity within the chicken gut microbiome revealed by metagenomics and culture.</title>
        <authorList>
            <person name="Gilroy R."/>
            <person name="Ravi A."/>
            <person name="Getino M."/>
            <person name="Pursley I."/>
            <person name="Horton D.L."/>
            <person name="Alikhan N.F."/>
            <person name="Baker D."/>
            <person name="Gharbi K."/>
            <person name="Hall N."/>
            <person name="Watson M."/>
            <person name="Adriaenssens E.M."/>
            <person name="Foster-Nyarko E."/>
            <person name="Jarju S."/>
            <person name="Secka A."/>
            <person name="Antonio M."/>
            <person name="Oren A."/>
            <person name="Chaudhuri R.R."/>
            <person name="La Ragione R."/>
            <person name="Hildebrand F."/>
            <person name="Pallen M.J."/>
        </authorList>
    </citation>
    <scope>NUCLEOTIDE SEQUENCE</scope>
    <source>
        <strain evidence="2">3924</strain>
    </source>
</reference>
<dbReference type="AlphaFoldDB" id="A0A940DIL4"/>
<dbReference type="EMBL" id="JADIMV010000026">
    <property type="protein sequence ID" value="MBO8439293.1"/>
    <property type="molecule type" value="Genomic_DNA"/>
</dbReference>
<evidence type="ECO:0000259" key="1">
    <source>
        <dbReference type="PROSITE" id="PS50878"/>
    </source>
</evidence>
<keyword evidence="2" id="KW-0808">Transferase</keyword>
<reference evidence="2" key="1">
    <citation type="submission" date="2020-10" db="EMBL/GenBank/DDBJ databases">
        <authorList>
            <person name="Gilroy R."/>
        </authorList>
    </citation>
    <scope>NUCLEOTIDE SEQUENCE</scope>
    <source>
        <strain evidence="2">3924</strain>
    </source>
</reference>
<evidence type="ECO:0000313" key="3">
    <source>
        <dbReference type="Proteomes" id="UP000712007"/>
    </source>
</evidence>
<dbReference type="InterPro" id="IPR000477">
    <property type="entry name" value="RT_dom"/>
</dbReference>
<dbReference type="Proteomes" id="UP000712007">
    <property type="component" value="Unassembled WGS sequence"/>
</dbReference>
<gene>
    <name evidence="2" type="ORF">IAC51_01430</name>
</gene>
<evidence type="ECO:0000313" key="2">
    <source>
        <dbReference type="EMBL" id="MBO8439293.1"/>
    </source>
</evidence>
<proteinExistence type="predicted"/>
<accession>A0A940DIL4</accession>
<keyword evidence="2" id="KW-0695">RNA-directed DNA polymerase</keyword>
<feature type="domain" description="Reverse transcriptase" evidence="1">
    <location>
        <begin position="1"/>
        <end position="121"/>
    </location>
</feature>
<name>A0A940DIL4_9BACT</name>
<dbReference type="CDD" id="cd01646">
    <property type="entry name" value="RT_Bac_retron_I"/>
    <property type="match status" value="1"/>
</dbReference>
<sequence>METNGLLIGPHASNLLSEIVLTAVDSKLSKKYKYIRNIGDYTCYVQTSDDAEKFLTDLAKELRKYDLTLNIKKTRIVELPTAAGEDWINQLNSFPAFCGRAKEKEIELTRKEVKAFLDLALNLAQRKDDFAVITYAVKMLSSKSDDDDEKRKVKLDTSALRWYLSRMHHLLLAYPYLVHVVDGCVLKMEGVEVEDIKKMGDDLYRVGKEKRLWEACSYALYWSIEYGYEPEAGGDNIAEEAVRSEDCIFMLLAYLRARKDGDDAAKDKMVIKAKELRDKDFERYWLFVYEVYRFEGEVLWHERDNANGKSKDKPKKISRLDKILGQFECLREAGISFIVDDFSEKCNR</sequence>
<organism evidence="2 3">
    <name type="scientific">Candidatus Aphodosoma intestinipullorum</name>
    <dbReference type="NCBI Taxonomy" id="2840674"/>
    <lineage>
        <taxon>Bacteria</taxon>
        <taxon>Pseudomonadati</taxon>
        <taxon>Bacteroidota</taxon>
        <taxon>Bacteroidia</taxon>
        <taxon>Bacteroidales</taxon>
        <taxon>Candidatus Aphodosoma</taxon>
    </lineage>
</organism>
<dbReference type="PROSITE" id="PS50878">
    <property type="entry name" value="RT_POL"/>
    <property type="match status" value="1"/>
</dbReference>
<protein>
    <submittedName>
        <fullName evidence="2">RNA-directed DNA polymerase</fullName>
    </submittedName>
</protein>
<dbReference type="GO" id="GO:0003964">
    <property type="term" value="F:RNA-directed DNA polymerase activity"/>
    <property type="evidence" value="ECO:0007669"/>
    <property type="project" value="UniProtKB-KW"/>
</dbReference>
<comment type="caution">
    <text evidence="2">The sequence shown here is derived from an EMBL/GenBank/DDBJ whole genome shotgun (WGS) entry which is preliminary data.</text>
</comment>